<protein>
    <submittedName>
        <fullName evidence="1">Uncharacterized protein</fullName>
    </submittedName>
</protein>
<dbReference type="EMBL" id="JASCZI010123215">
    <property type="protein sequence ID" value="MED6165203.1"/>
    <property type="molecule type" value="Genomic_DNA"/>
</dbReference>
<evidence type="ECO:0000313" key="1">
    <source>
        <dbReference type="EMBL" id="MED6165203.1"/>
    </source>
</evidence>
<dbReference type="Proteomes" id="UP001341840">
    <property type="component" value="Unassembled WGS sequence"/>
</dbReference>
<organism evidence="1 2">
    <name type="scientific">Stylosanthes scabra</name>
    <dbReference type="NCBI Taxonomy" id="79078"/>
    <lineage>
        <taxon>Eukaryota</taxon>
        <taxon>Viridiplantae</taxon>
        <taxon>Streptophyta</taxon>
        <taxon>Embryophyta</taxon>
        <taxon>Tracheophyta</taxon>
        <taxon>Spermatophyta</taxon>
        <taxon>Magnoliopsida</taxon>
        <taxon>eudicotyledons</taxon>
        <taxon>Gunneridae</taxon>
        <taxon>Pentapetalae</taxon>
        <taxon>rosids</taxon>
        <taxon>fabids</taxon>
        <taxon>Fabales</taxon>
        <taxon>Fabaceae</taxon>
        <taxon>Papilionoideae</taxon>
        <taxon>50 kb inversion clade</taxon>
        <taxon>dalbergioids sensu lato</taxon>
        <taxon>Dalbergieae</taxon>
        <taxon>Pterocarpus clade</taxon>
        <taxon>Stylosanthes</taxon>
    </lineage>
</organism>
<sequence>MRSEAFSPLSLFYSCIGEFLPPQRPTVCHMGNRRSLPRSHQLAQGNGELTTSLMARAKWRLALCNSFLASATWGPAFSETNSPVAAARCVQVWQRPYHPWQWRNGEGIHLSGGDDEMEDANLPNQNTKKTEDHFDSKKPRVKFKENAKTSHQKSRVRYYDKSVSDCIPVPFLFLKLIVGCCLLTFDEIRSDFLLLAEKKWERKVRLQGRQAAARMLLKQLFDRYDIYDNTIYSDAAAVKITTRKIGDALGLSSNGTAYDTRVVRKKLSQEDKDTQILPRQISCSTPKSDKINTARH</sequence>
<evidence type="ECO:0000313" key="2">
    <source>
        <dbReference type="Proteomes" id="UP001341840"/>
    </source>
</evidence>
<gene>
    <name evidence="1" type="ORF">PIB30_097340</name>
</gene>
<reference evidence="1 2" key="1">
    <citation type="journal article" date="2023" name="Plants (Basel)">
        <title>Bridging the Gap: Combining Genomics and Transcriptomics Approaches to Understand Stylosanthes scabra, an Orphan Legume from the Brazilian Caatinga.</title>
        <authorList>
            <person name="Ferreira-Neto J.R.C."/>
            <person name="da Silva M.D."/>
            <person name="Binneck E."/>
            <person name="de Melo N.F."/>
            <person name="da Silva R.H."/>
            <person name="de Melo A.L.T.M."/>
            <person name="Pandolfi V."/>
            <person name="Bustamante F.O."/>
            <person name="Brasileiro-Vidal A.C."/>
            <person name="Benko-Iseppon A.M."/>
        </authorList>
    </citation>
    <scope>NUCLEOTIDE SEQUENCE [LARGE SCALE GENOMIC DNA]</scope>
    <source>
        <tissue evidence="1">Leaves</tissue>
    </source>
</reference>
<accession>A0ABU6UYZ6</accession>
<keyword evidence="2" id="KW-1185">Reference proteome</keyword>
<dbReference type="PROSITE" id="PS51257">
    <property type="entry name" value="PROKAR_LIPOPROTEIN"/>
    <property type="match status" value="1"/>
</dbReference>
<comment type="caution">
    <text evidence="1">The sequence shown here is derived from an EMBL/GenBank/DDBJ whole genome shotgun (WGS) entry which is preliminary data.</text>
</comment>
<name>A0ABU6UYZ6_9FABA</name>
<proteinExistence type="predicted"/>